<keyword evidence="2" id="KW-0963">Cytoplasm</keyword>
<feature type="domain" description="Helicase C-terminal" evidence="12">
    <location>
        <begin position="274"/>
        <end position="419"/>
    </location>
</feature>
<dbReference type="CDD" id="cd00268">
    <property type="entry name" value="DEADc"/>
    <property type="match status" value="1"/>
</dbReference>
<evidence type="ECO:0000313" key="15">
    <source>
        <dbReference type="Proteomes" id="UP001055868"/>
    </source>
</evidence>
<feature type="compositionally biased region" description="Basic and acidic residues" evidence="10">
    <location>
        <begin position="490"/>
        <end position="502"/>
    </location>
</feature>
<keyword evidence="7" id="KW-0346">Stress response</keyword>
<evidence type="ECO:0000256" key="6">
    <source>
        <dbReference type="ARBA" id="ARBA00022840"/>
    </source>
</evidence>
<gene>
    <name evidence="14" type="ORF">M4486_06680</name>
</gene>
<evidence type="ECO:0000259" key="11">
    <source>
        <dbReference type="PROSITE" id="PS51192"/>
    </source>
</evidence>
<feature type="domain" description="Helicase ATP-binding" evidence="11">
    <location>
        <begin position="76"/>
        <end position="247"/>
    </location>
</feature>
<feature type="domain" description="DEAD-box RNA helicase Q" evidence="13">
    <location>
        <begin position="45"/>
        <end position="73"/>
    </location>
</feature>
<dbReference type="InterPro" id="IPR000629">
    <property type="entry name" value="RNA-helicase_DEAD-box_CS"/>
</dbReference>
<keyword evidence="6 9" id="KW-0067">ATP-binding</keyword>
<dbReference type="PROSITE" id="PS51195">
    <property type="entry name" value="Q_MOTIF"/>
    <property type="match status" value="1"/>
</dbReference>
<feature type="compositionally biased region" description="Basic and acidic residues" evidence="10">
    <location>
        <begin position="583"/>
        <end position="636"/>
    </location>
</feature>
<dbReference type="PROSITE" id="PS51194">
    <property type="entry name" value="HELICASE_CTER"/>
    <property type="match status" value="1"/>
</dbReference>
<keyword evidence="15" id="KW-1185">Reference proteome</keyword>
<dbReference type="CDD" id="cd18787">
    <property type="entry name" value="SF2_C_DEAD"/>
    <property type="match status" value="1"/>
</dbReference>
<dbReference type="Proteomes" id="UP001055868">
    <property type="component" value="Chromosome"/>
</dbReference>
<dbReference type="EC" id="3.6.4.13" evidence="1"/>
<dbReference type="InterPro" id="IPR014001">
    <property type="entry name" value="Helicase_ATP-bd"/>
</dbReference>
<dbReference type="InterPro" id="IPR057325">
    <property type="entry name" value="DeaD_dimer"/>
</dbReference>
<keyword evidence="4 9" id="KW-0378">Hydrolase</keyword>
<feature type="short sequence motif" description="Q motif" evidence="8">
    <location>
        <begin position="45"/>
        <end position="73"/>
    </location>
</feature>
<dbReference type="Pfam" id="PF00271">
    <property type="entry name" value="Helicase_C"/>
    <property type="match status" value="1"/>
</dbReference>
<dbReference type="Gene3D" id="3.40.50.300">
    <property type="entry name" value="P-loop containing nucleotide triphosphate hydrolases"/>
    <property type="match status" value="2"/>
</dbReference>
<dbReference type="InterPro" id="IPR027417">
    <property type="entry name" value="P-loop_NTPase"/>
</dbReference>
<feature type="region of interest" description="Disordered" evidence="10">
    <location>
        <begin position="1"/>
        <end position="48"/>
    </location>
</feature>
<evidence type="ECO:0000256" key="2">
    <source>
        <dbReference type="ARBA" id="ARBA00022490"/>
    </source>
</evidence>
<dbReference type="InterPro" id="IPR011545">
    <property type="entry name" value="DEAD/DEAH_box_helicase_dom"/>
</dbReference>
<evidence type="ECO:0000259" key="13">
    <source>
        <dbReference type="PROSITE" id="PS51195"/>
    </source>
</evidence>
<dbReference type="InterPro" id="IPR014014">
    <property type="entry name" value="RNA_helicase_DEAD_Q_motif"/>
</dbReference>
<proteinExistence type="inferred from homology"/>
<evidence type="ECO:0000256" key="4">
    <source>
        <dbReference type="ARBA" id="ARBA00022801"/>
    </source>
</evidence>
<sequence length="636" mass="67483">MNDARPSATDPTPETPSTDEPNGPVAESASEAPSAPAAPAAPEEPTFADLDLPGVLQSAVDRLGFTRPSPIQSEAIPQLLAGRDVIGVAQTGTGKTAAFGLPMLTAVDPSERAAQALVLAPTRELAMQVAEAISTFAQDVDGLSVTSVYGGSPYGPQERALSRGTQVVVGTPGRVIDHLKRGNLHLETLRYLVLDEADEMLRMGFAEDVDEILSHAPQSKQVALFSATMPPAIQRVAEEHMSEPVRVSVSRQASTTTNVSQRFAVVPFRHKTGALARVLATSDAEAAIVFVRTRSAAEEVGTALVSRGVVAATISGDVPQKEREKIVERLREGSLQVLVATDVAARGLDVDKIGLVVNFDVPGEPEAYVHRIGRTGRAGRTGEALTFVAPHERRKLRAIEKTTRQTLQEISIPSPRDVSAHRTEKLLASVPERAERGRLDLYLEKVDAFLESSGMEPRMLAAVLAATAVGDDGPGAEAEGDEEFTGAHLKGSDRDRESDGKGRPAPGQPEKGFTSYRVSVGHSHGAKPAAIVGAITGEGGLNGKSIGKIDIFGSFSLVQIRGSLKDDQIDRIGHAKIAGRTLRISEDRGPRTGGRREHGSRRPDSREGGRHEGGRRFGGPRHEGGPRRDSCGHGGR</sequence>
<evidence type="ECO:0000256" key="8">
    <source>
        <dbReference type="PROSITE-ProRule" id="PRU00552"/>
    </source>
</evidence>
<dbReference type="RefSeq" id="WP_249480366.1">
    <property type="nucleotide sequence ID" value="NZ_CP097218.1"/>
</dbReference>
<feature type="region of interest" description="Disordered" evidence="10">
    <location>
        <begin position="472"/>
        <end position="515"/>
    </location>
</feature>
<evidence type="ECO:0000256" key="5">
    <source>
        <dbReference type="ARBA" id="ARBA00022806"/>
    </source>
</evidence>
<evidence type="ECO:0000256" key="1">
    <source>
        <dbReference type="ARBA" id="ARBA00012552"/>
    </source>
</evidence>
<evidence type="ECO:0000256" key="9">
    <source>
        <dbReference type="RuleBase" id="RU000492"/>
    </source>
</evidence>
<dbReference type="SMART" id="SM00490">
    <property type="entry name" value="HELICc"/>
    <property type="match status" value="1"/>
</dbReference>
<dbReference type="InterPro" id="IPR050547">
    <property type="entry name" value="DEAD_box_RNA_helicases"/>
</dbReference>
<evidence type="ECO:0000256" key="10">
    <source>
        <dbReference type="SAM" id="MobiDB-lite"/>
    </source>
</evidence>
<accession>A0ABY4NA51</accession>
<dbReference type="InterPro" id="IPR044742">
    <property type="entry name" value="DEAD/DEAH_RhlB"/>
</dbReference>
<dbReference type="Pfam" id="PF00270">
    <property type="entry name" value="DEAD"/>
    <property type="match status" value="1"/>
</dbReference>
<dbReference type="PROSITE" id="PS00039">
    <property type="entry name" value="DEAD_ATP_HELICASE"/>
    <property type="match status" value="1"/>
</dbReference>
<name>A0ABY4NA51_9MICO</name>
<feature type="region of interest" description="Disordered" evidence="10">
    <location>
        <begin position="581"/>
        <end position="636"/>
    </location>
</feature>
<dbReference type="PANTHER" id="PTHR47963:SF8">
    <property type="entry name" value="ATP-DEPENDENT RNA HELICASE DEAD"/>
    <property type="match status" value="1"/>
</dbReference>
<comment type="similarity">
    <text evidence="9">Belongs to the DEAD box helicase family.</text>
</comment>
<dbReference type="Pfam" id="PF03880">
    <property type="entry name" value="DbpA"/>
    <property type="match status" value="1"/>
</dbReference>
<feature type="compositionally biased region" description="Low complexity" evidence="10">
    <location>
        <begin position="1"/>
        <end position="45"/>
    </location>
</feature>
<dbReference type="GO" id="GO:0004386">
    <property type="term" value="F:helicase activity"/>
    <property type="evidence" value="ECO:0007669"/>
    <property type="project" value="UniProtKB-KW"/>
</dbReference>
<dbReference type="SMART" id="SM00487">
    <property type="entry name" value="DEXDc"/>
    <property type="match status" value="1"/>
</dbReference>
<dbReference type="EMBL" id="CP097218">
    <property type="protein sequence ID" value="UQN30976.1"/>
    <property type="molecule type" value="Genomic_DNA"/>
</dbReference>
<reference evidence="14" key="1">
    <citation type="submission" date="2022-05" db="EMBL/GenBank/DDBJ databases">
        <title>Genomic analysis of Brachybacterium sp. CBA3104.</title>
        <authorList>
            <person name="Roh S.W."/>
            <person name="Kim Y.B."/>
            <person name="Kim Y."/>
        </authorList>
    </citation>
    <scope>NUCLEOTIDE SEQUENCE</scope>
    <source>
        <strain evidence="14">CBA3104</strain>
    </source>
</reference>
<dbReference type="InterPro" id="IPR012677">
    <property type="entry name" value="Nucleotide-bd_a/b_plait_sf"/>
</dbReference>
<dbReference type="PROSITE" id="PS51192">
    <property type="entry name" value="HELICASE_ATP_BIND_1"/>
    <property type="match status" value="1"/>
</dbReference>
<evidence type="ECO:0000256" key="3">
    <source>
        <dbReference type="ARBA" id="ARBA00022741"/>
    </source>
</evidence>
<evidence type="ECO:0000256" key="7">
    <source>
        <dbReference type="ARBA" id="ARBA00023016"/>
    </source>
</evidence>
<dbReference type="Pfam" id="PF25399">
    <property type="entry name" value="DeaD_dimer"/>
    <property type="match status" value="1"/>
</dbReference>
<evidence type="ECO:0000259" key="12">
    <source>
        <dbReference type="PROSITE" id="PS51194"/>
    </source>
</evidence>
<organism evidence="14 15">
    <name type="scientific">Brachybacterium kimchii</name>
    <dbReference type="NCBI Taxonomy" id="2942909"/>
    <lineage>
        <taxon>Bacteria</taxon>
        <taxon>Bacillati</taxon>
        <taxon>Actinomycetota</taxon>
        <taxon>Actinomycetes</taxon>
        <taxon>Micrococcales</taxon>
        <taxon>Dermabacteraceae</taxon>
        <taxon>Brachybacterium</taxon>
    </lineage>
</organism>
<dbReference type="SUPFAM" id="SSF52540">
    <property type="entry name" value="P-loop containing nucleoside triphosphate hydrolases"/>
    <property type="match status" value="1"/>
</dbReference>
<keyword evidence="3 9" id="KW-0547">Nucleotide-binding</keyword>
<dbReference type="Gene3D" id="3.30.70.330">
    <property type="match status" value="1"/>
</dbReference>
<dbReference type="InterPro" id="IPR001650">
    <property type="entry name" value="Helicase_C-like"/>
</dbReference>
<dbReference type="PANTHER" id="PTHR47963">
    <property type="entry name" value="DEAD-BOX ATP-DEPENDENT RNA HELICASE 47, MITOCHONDRIAL"/>
    <property type="match status" value="1"/>
</dbReference>
<protein>
    <recommendedName>
        <fullName evidence="1">RNA helicase</fullName>
        <ecNumber evidence="1">3.6.4.13</ecNumber>
    </recommendedName>
</protein>
<keyword evidence="5 9" id="KW-0347">Helicase</keyword>
<evidence type="ECO:0000313" key="14">
    <source>
        <dbReference type="EMBL" id="UQN30976.1"/>
    </source>
</evidence>
<dbReference type="InterPro" id="IPR005580">
    <property type="entry name" value="DbpA/CsdA_RNA-bd_dom"/>
</dbReference>